<dbReference type="Pfam" id="PF13353">
    <property type="entry name" value="Fer4_12"/>
    <property type="match status" value="1"/>
</dbReference>
<dbReference type="EC" id="1.97.1.-" evidence="7"/>
<dbReference type="OrthoDB" id="9782387at2"/>
<proteinExistence type="inferred from homology"/>
<dbReference type="SFLD" id="SFLDG01063">
    <property type="entry name" value="activating_enzymes__group_1"/>
    <property type="match status" value="1"/>
</dbReference>
<dbReference type="RefSeq" id="WP_095135065.1">
    <property type="nucleotide sequence ID" value="NZ_NIBG01000022.1"/>
</dbReference>
<dbReference type="PIRSF" id="PIRSF000368">
    <property type="entry name" value="NrdG"/>
    <property type="match status" value="1"/>
</dbReference>
<keyword evidence="9" id="KW-1185">Reference proteome</keyword>
<dbReference type="CDD" id="cd01335">
    <property type="entry name" value="Radical_SAM"/>
    <property type="match status" value="1"/>
</dbReference>
<accession>A0A267MGB7</accession>
<evidence type="ECO:0000256" key="2">
    <source>
        <dbReference type="ARBA" id="ARBA00022485"/>
    </source>
</evidence>
<name>A0A267MGB7_9FIRM</name>
<dbReference type="Gene3D" id="3.20.20.70">
    <property type="entry name" value="Aldolase class I"/>
    <property type="match status" value="1"/>
</dbReference>
<comment type="similarity">
    <text evidence="7">Belongs to the organic radical-activating enzymes family.</text>
</comment>
<dbReference type="InterPro" id="IPR013785">
    <property type="entry name" value="Aldolase_TIM"/>
</dbReference>
<dbReference type="InterPro" id="IPR012837">
    <property type="entry name" value="NrdG"/>
</dbReference>
<sequence length="181" mass="20654">MDIRLSHEITKDSIVDGPGFRAVIWTQGCKHKCIGCHNQSTHDFKGGFVVDTEQIKEELRSLRLHKGITLSGGDPFEQPMPCIEIAKEAKSLGLDVWAYTGYTFEELINYKASTYKEGWKELLGYVDVLVDGPFIMEEKNMLLRFRGSENQRIIDVKKSVAAKVVMIKEEYYDIEEIAMTI</sequence>
<dbReference type="PANTHER" id="PTHR30352">
    <property type="entry name" value="PYRUVATE FORMATE-LYASE-ACTIVATING ENZYME"/>
    <property type="match status" value="1"/>
</dbReference>
<dbReference type="AlphaFoldDB" id="A0A267MGB7"/>
<dbReference type="InterPro" id="IPR034457">
    <property type="entry name" value="Organic_radical-activating"/>
</dbReference>
<dbReference type="InterPro" id="IPR058240">
    <property type="entry name" value="rSAM_sf"/>
</dbReference>
<organism evidence="8 9">
    <name type="scientific">Anaeromicrobium sediminis</name>
    <dbReference type="NCBI Taxonomy" id="1478221"/>
    <lineage>
        <taxon>Bacteria</taxon>
        <taxon>Bacillati</taxon>
        <taxon>Bacillota</taxon>
        <taxon>Clostridia</taxon>
        <taxon>Peptostreptococcales</taxon>
        <taxon>Thermotaleaceae</taxon>
        <taxon>Anaeromicrobium</taxon>
    </lineage>
</organism>
<dbReference type="GO" id="GO:0043365">
    <property type="term" value="F:[formate-C-acetyltransferase]-activating enzyme activity"/>
    <property type="evidence" value="ECO:0007669"/>
    <property type="project" value="InterPro"/>
</dbReference>
<evidence type="ECO:0000256" key="6">
    <source>
        <dbReference type="ARBA" id="ARBA00023014"/>
    </source>
</evidence>
<dbReference type="EMBL" id="NIBG01000022">
    <property type="protein sequence ID" value="PAB57840.1"/>
    <property type="molecule type" value="Genomic_DNA"/>
</dbReference>
<dbReference type="InterPro" id="IPR007197">
    <property type="entry name" value="rSAM"/>
</dbReference>
<gene>
    <name evidence="8" type="primary">nrdG</name>
    <name evidence="8" type="ORF">CCE28_17725</name>
</gene>
<dbReference type="SFLD" id="SFLDF00299">
    <property type="entry name" value="anaerobic_ribonucleoside-triph"/>
    <property type="match status" value="1"/>
</dbReference>
<dbReference type="PANTHER" id="PTHR30352:SF2">
    <property type="entry name" value="ANAEROBIC RIBONUCLEOSIDE-TRIPHOSPHATE REDUCTASE-ACTIVATING PROTEIN"/>
    <property type="match status" value="1"/>
</dbReference>
<comment type="function">
    <text evidence="7">Activation of anaerobic ribonucleoside-triphosphate reductase under anaerobic conditions by generation of an organic free radical, using S-adenosylmethionine and reduced flavodoxin as cosubstrates to produce 5'-deoxy-adenosine.</text>
</comment>
<evidence type="ECO:0000256" key="3">
    <source>
        <dbReference type="ARBA" id="ARBA00022691"/>
    </source>
</evidence>
<evidence type="ECO:0000256" key="1">
    <source>
        <dbReference type="ARBA" id="ARBA00001966"/>
    </source>
</evidence>
<dbReference type="SFLD" id="SFLDS00029">
    <property type="entry name" value="Radical_SAM"/>
    <property type="match status" value="1"/>
</dbReference>
<dbReference type="SFLD" id="SFLDG01066">
    <property type="entry name" value="organic_radical-activating_enz"/>
    <property type="match status" value="1"/>
</dbReference>
<keyword evidence="3" id="KW-0949">S-adenosyl-L-methionine</keyword>
<keyword evidence="7" id="KW-0560">Oxidoreductase</keyword>
<evidence type="ECO:0000313" key="9">
    <source>
        <dbReference type="Proteomes" id="UP000216024"/>
    </source>
</evidence>
<evidence type="ECO:0000256" key="7">
    <source>
        <dbReference type="PIRNR" id="PIRNR000368"/>
    </source>
</evidence>
<evidence type="ECO:0000256" key="5">
    <source>
        <dbReference type="ARBA" id="ARBA00023004"/>
    </source>
</evidence>
<keyword evidence="2" id="KW-0004">4Fe-4S</keyword>
<keyword evidence="6" id="KW-0411">Iron-sulfur</keyword>
<comment type="caution">
    <text evidence="8">The sequence shown here is derived from an EMBL/GenBank/DDBJ whole genome shotgun (WGS) entry which is preliminary data.</text>
</comment>
<comment type="cofactor">
    <cofactor evidence="1">
        <name>[4Fe-4S] cluster</name>
        <dbReference type="ChEBI" id="CHEBI:49883"/>
    </cofactor>
</comment>
<dbReference type="GO" id="GO:0004748">
    <property type="term" value="F:ribonucleoside-diphosphate reductase activity, thioredoxin disulfide as acceptor"/>
    <property type="evidence" value="ECO:0007669"/>
    <property type="project" value="TreeGrafter"/>
</dbReference>
<dbReference type="NCBIfam" id="TIGR02491">
    <property type="entry name" value="NrdG"/>
    <property type="match status" value="1"/>
</dbReference>
<dbReference type="SUPFAM" id="SSF102114">
    <property type="entry name" value="Radical SAM enzymes"/>
    <property type="match status" value="1"/>
</dbReference>
<keyword evidence="4" id="KW-0479">Metal-binding</keyword>
<dbReference type="Proteomes" id="UP000216024">
    <property type="component" value="Unassembled WGS sequence"/>
</dbReference>
<dbReference type="GO" id="GO:0051539">
    <property type="term" value="F:4 iron, 4 sulfur cluster binding"/>
    <property type="evidence" value="ECO:0007669"/>
    <property type="project" value="UniProtKB-KW"/>
</dbReference>
<keyword evidence="5" id="KW-0408">Iron</keyword>
<protein>
    <recommendedName>
        <fullName evidence="7">Anaerobic ribonucleoside-triphosphate reductase-activating protein</fullName>
        <ecNumber evidence="7">1.97.1.-</ecNumber>
    </recommendedName>
</protein>
<reference evidence="8 9" key="1">
    <citation type="submission" date="2017-06" db="EMBL/GenBank/DDBJ databases">
        <title>Draft genome sequence of anaerobic fermentative bacterium Anaeromicrobium sediminis DY2726D isolated from West Pacific Ocean sediments.</title>
        <authorList>
            <person name="Zeng X."/>
        </authorList>
    </citation>
    <scope>NUCLEOTIDE SEQUENCE [LARGE SCALE GENOMIC DNA]</scope>
    <source>
        <strain evidence="8 9">DY2726D</strain>
    </source>
</reference>
<evidence type="ECO:0000256" key="4">
    <source>
        <dbReference type="ARBA" id="ARBA00022723"/>
    </source>
</evidence>
<evidence type="ECO:0000313" key="8">
    <source>
        <dbReference type="EMBL" id="PAB57840.1"/>
    </source>
</evidence>
<dbReference type="GO" id="GO:0046872">
    <property type="term" value="F:metal ion binding"/>
    <property type="evidence" value="ECO:0007669"/>
    <property type="project" value="UniProtKB-KW"/>
</dbReference>